<protein>
    <submittedName>
        <fullName evidence="2">Uncharacterized protein</fullName>
    </submittedName>
</protein>
<evidence type="ECO:0000256" key="1">
    <source>
        <dbReference type="SAM" id="Phobius"/>
    </source>
</evidence>
<proteinExistence type="predicted"/>
<feature type="transmembrane region" description="Helical" evidence="1">
    <location>
        <begin position="62"/>
        <end position="81"/>
    </location>
</feature>
<dbReference type="Proteomes" id="UP001381693">
    <property type="component" value="Unassembled WGS sequence"/>
</dbReference>
<accession>A0AAN8XSV1</accession>
<name>A0AAN8XSV1_HALRR</name>
<keyword evidence="3" id="KW-1185">Reference proteome</keyword>
<keyword evidence="1" id="KW-1133">Transmembrane helix</keyword>
<evidence type="ECO:0000313" key="3">
    <source>
        <dbReference type="Proteomes" id="UP001381693"/>
    </source>
</evidence>
<dbReference type="EMBL" id="JAXCGZ010001902">
    <property type="protein sequence ID" value="KAK7085093.1"/>
    <property type="molecule type" value="Genomic_DNA"/>
</dbReference>
<organism evidence="2 3">
    <name type="scientific">Halocaridina rubra</name>
    <name type="common">Hawaiian red shrimp</name>
    <dbReference type="NCBI Taxonomy" id="373956"/>
    <lineage>
        <taxon>Eukaryota</taxon>
        <taxon>Metazoa</taxon>
        <taxon>Ecdysozoa</taxon>
        <taxon>Arthropoda</taxon>
        <taxon>Crustacea</taxon>
        <taxon>Multicrustacea</taxon>
        <taxon>Malacostraca</taxon>
        <taxon>Eumalacostraca</taxon>
        <taxon>Eucarida</taxon>
        <taxon>Decapoda</taxon>
        <taxon>Pleocyemata</taxon>
        <taxon>Caridea</taxon>
        <taxon>Atyoidea</taxon>
        <taxon>Atyidae</taxon>
        <taxon>Halocaridina</taxon>
    </lineage>
</organism>
<dbReference type="AlphaFoldDB" id="A0AAN8XSV1"/>
<gene>
    <name evidence="2" type="ORF">SK128_009171</name>
</gene>
<reference evidence="2 3" key="1">
    <citation type="submission" date="2023-11" db="EMBL/GenBank/DDBJ databases">
        <title>Halocaridina rubra genome assembly.</title>
        <authorList>
            <person name="Smith C."/>
        </authorList>
    </citation>
    <scope>NUCLEOTIDE SEQUENCE [LARGE SCALE GENOMIC DNA]</scope>
    <source>
        <strain evidence="2">EP-1</strain>
        <tissue evidence="2">Whole</tissue>
    </source>
</reference>
<sequence length="86" mass="9864">MKDNLLQEAAHNLDKKIEKVVKKLDHKVDTAEGWFTKKMTSAKKMYRRHILGDDSKITIEELYMLNMYIMAFSIGAMLGVGTGKLM</sequence>
<keyword evidence="1" id="KW-0812">Transmembrane</keyword>
<comment type="caution">
    <text evidence="2">The sequence shown here is derived from an EMBL/GenBank/DDBJ whole genome shotgun (WGS) entry which is preliminary data.</text>
</comment>
<evidence type="ECO:0000313" key="2">
    <source>
        <dbReference type="EMBL" id="KAK7085093.1"/>
    </source>
</evidence>
<keyword evidence="1" id="KW-0472">Membrane</keyword>